<keyword evidence="5" id="KW-0456">Lyase</keyword>
<dbReference type="EMBL" id="LCAK01000001">
    <property type="protein sequence ID" value="KKR89156.1"/>
    <property type="molecule type" value="Genomic_DNA"/>
</dbReference>
<protein>
    <recommendedName>
        <fullName evidence="4">GDP-mannose 4,6-dehydratase</fullName>
        <ecNumber evidence="4">4.2.1.47</ecNumber>
    </recommendedName>
</protein>
<comment type="similarity">
    <text evidence="3">Belongs to the NAD(P)-dependent epimerase/dehydratase family. GDP-mannose 4,6-dehydratase subfamily.</text>
</comment>
<dbReference type="AlphaFoldDB" id="A0A0G0UNV3"/>
<dbReference type="InterPro" id="IPR036291">
    <property type="entry name" value="NAD(P)-bd_dom_sf"/>
</dbReference>
<name>A0A0G0UNV3_9BACT</name>
<dbReference type="PANTHER" id="PTHR43715:SF1">
    <property type="entry name" value="GDP-MANNOSE 4,6 DEHYDRATASE"/>
    <property type="match status" value="1"/>
</dbReference>
<feature type="domain" description="NAD(P)-binding" evidence="7">
    <location>
        <begin position="5"/>
        <end position="311"/>
    </location>
</feature>
<evidence type="ECO:0000313" key="9">
    <source>
        <dbReference type="Proteomes" id="UP000033918"/>
    </source>
</evidence>
<dbReference type="GO" id="GO:0042351">
    <property type="term" value="P:'de novo' GDP-L-fucose biosynthetic process"/>
    <property type="evidence" value="ECO:0007669"/>
    <property type="project" value="TreeGrafter"/>
</dbReference>
<evidence type="ECO:0000256" key="6">
    <source>
        <dbReference type="ARBA" id="ARBA00059383"/>
    </source>
</evidence>
<evidence type="ECO:0000256" key="4">
    <source>
        <dbReference type="ARBA" id="ARBA00011989"/>
    </source>
</evidence>
<dbReference type="SUPFAM" id="SSF51735">
    <property type="entry name" value="NAD(P)-binding Rossmann-fold domains"/>
    <property type="match status" value="1"/>
</dbReference>
<sequence length="331" mass="37915">MKKALITGVTGQDGSYLSELLLEKGYEVRGILRRASYFNTRRIDHLYKNPNFDTFYGDLTDPISIANVIEKFKPDEIYNMGAMSHVKVSFEMPAFTLMSNALGPLYILEYIRQHAPQTKFYQASSSEMFGAPRSKPPFNENSEFRPQSPYGVSKLATFHLARIYREGYGLFATTGILFNHESPRRGETFVTRKITRGIAAILRGEVKELRLGNIEAVRDWGHSKDYVKAIHLIMQQPKADEYVVATGEARSIKEALEFCFGLAGLDWQKYVVIDKKYFRPNEVPYLEGDSSKIRALGWKPEYDWKATLKEMLEHDIKDGGEEPSKYIKVLH</sequence>
<dbReference type="Gene3D" id="3.90.25.10">
    <property type="entry name" value="UDP-galactose 4-epimerase, domain 1"/>
    <property type="match status" value="1"/>
</dbReference>
<dbReference type="FunFam" id="3.40.50.720:FF:000924">
    <property type="entry name" value="GDP-mannose 4,6 dehydratase"/>
    <property type="match status" value="1"/>
</dbReference>
<comment type="function">
    <text evidence="6">Catalyzes the conversion of GDP-D-mannose to GDP-4-dehydro-6-deoxy-D-mannose.</text>
</comment>
<comment type="caution">
    <text evidence="8">The sequence shown here is derived from an EMBL/GenBank/DDBJ whole genome shotgun (WGS) entry which is preliminary data.</text>
</comment>
<proteinExistence type="inferred from homology"/>
<dbReference type="EC" id="4.2.1.47" evidence="4"/>
<evidence type="ECO:0000259" key="7">
    <source>
        <dbReference type="Pfam" id="PF16363"/>
    </source>
</evidence>
<evidence type="ECO:0000256" key="1">
    <source>
        <dbReference type="ARBA" id="ARBA00000188"/>
    </source>
</evidence>
<evidence type="ECO:0000256" key="3">
    <source>
        <dbReference type="ARBA" id="ARBA00009263"/>
    </source>
</evidence>
<gene>
    <name evidence="8" type="ORF">UU38_C0001G0058</name>
</gene>
<dbReference type="InterPro" id="IPR006368">
    <property type="entry name" value="GDP_Man_deHydtase"/>
</dbReference>
<accession>A0A0G0UNV3</accession>
<dbReference type="Proteomes" id="UP000033918">
    <property type="component" value="Unassembled WGS sequence"/>
</dbReference>
<comment type="catalytic activity">
    <reaction evidence="1">
        <text>GDP-alpha-D-mannose = GDP-4-dehydro-alpha-D-rhamnose + H2O</text>
        <dbReference type="Rhea" id="RHEA:23820"/>
        <dbReference type="ChEBI" id="CHEBI:15377"/>
        <dbReference type="ChEBI" id="CHEBI:57527"/>
        <dbReference type="ChEBI" id="CHEBI:57964"/>
        <dbReference type="EC" id="4.2.1.47"/>
    </reaction>
</comment>
<evidence type="ECO:0000256" key="5">
    <source>
        <dbReference type="ARBA" id="ARBA00023239"/>
    </source>
</evidence>
<dbReference type="CDD" id="cd05260">
    <property type="entry name" value="GDP_MD_SDR_e"/>
    <property type="match status" value="1"/>
</dbReference>
<dbReference type="PANTHER" id="PTHR43715">
    <property type="entry name" value="GDP-MANNOSE 4,6-DEHYDRATASE"/>
    <property type="match status" value="1"/>
</dbReference>
<dbReference type="PATRIC" id="fig|1619006.3.peg.61"/>
<dbReference type="Gene3D" id="3.40.50.720">
    <property type="entry name" value="NAD(P)-binding Rossmann-like Domain"/>
    <property type="match status" value="1"/>
</dbReference>
<dbReference type="GO" id="GO:0008446">
    <property type="term" value="F:GDP-mannose 4,6-dehydratase activity"/>
    <property type="evidence" value="ECO:0007669"/>
    <property type="project" value="UniProtKB-EC"/>
</dbReference>
<evidence type="ECO:0000256" key="2">
    <source>
        <dbReference type="ARBA" id="ARBA00001937"/>
    </source>
</evidence>
<organism evidence="8 9">
    <name type="scientific">Candidatus Wolfebacteria bacterium GW2011_GWB1_41_12</name>
    <dbReference type="NCBI Taxonomy" id="1619006"/>
    <lineage>
        <taxon>Bacteria</taxon>
        <taxon>Candidatus Wolfeibacteriota</taxon>
    </lineage>
</organism>
<dbReference type="Pfam" id="PF16363">
    <property type="entry name" value="GDP_Man_Dehyd"/>
    <property type="match status" value="1"/>
</dbReference>
<dbReference type="InterPro" id="IPR016040">
    <property type="entry name" value="NAD(P)-bd_dom"/>
</dbReference>
<reference evidence="8 9" key="1">
    <citation type="journal article" date="2015" name="Nature">
        <title>rRNA introns, odd ribosomes, and small enigmatic genomes across a large radiation of phyla.</title>
        <authorList>
            <person name="Brown C.T."/>
            <person name="Hug L.A."/>
            <person name="Thomas B.C."/>
            <person name="Sharon I."/>
            <person name="Castelle C.J."/>
            <person name="Singh A."/>
            <person name="Wilkins M.J."/>
            <person name="Williams K.H."/>
            <person name="Banfield J.F."/>
        </authorList>
    </citation>
    <scope>NUCLEOTIDE SEQUENCE [LARGE SCALE GENOMIC DNA]</scope>
</reference>
<comment type="cofactor">
    <cofactor evidence="2">
        <name>NADP(+)</name>
        <dbReference type="ChEBI" id="CHEBI:58349"/>
    </cofactor>
</comment>
<evidence type="ECO:0000313" key="8">
    <source>
        <dbReference type="EMBL" id="KKR89156.1"/>
    </source>
</evidence>